<evidence type="ECO:0000313" key="2">
    <source>
        <dbReference type="Proteomes" id="UP000253099"/>
    </source>
</evidence>
<organism evidence="1 2">
    <name type="scientific">Candidatus Methanobinarius endosymbioticus</name>
    <dbReference type="NCBI Taxonomy" id="2006182"/>
    <lineage>
        <taxon>Archaea</taxon>
        <taxon>Methanobacteriati</taxon>
        <taxon>Methanobacteriota</taxon>
        <taxon>Methanomada group</taxon>
        <taxon>Methanobacteria</taxon>
        <taxon>Methanobacteriales</taxon>
        <taxon>Methanobacteriaceae</taxon>
        <taxon>Candidatus Methanobinarius</taxon>
    </lineage>
</organism>
<dbReference type="EMBL" id="NIZT01000012">
    <property type="protein sequence ID" value="RBQ24032.1"/>
    <property type="molecule type" value="Genomic_DNA"/>
</dbReference>
<evidence type="ECO:0008006" key="3">
    <source>
        <dbReference type="Google" id="ProtNLM"/>
    </source>
</evidence>
<name>A0A366MEZ8_9EURY</name>
<proteinExistence type="predicted"/>
<reference evidence="1 2" key="1">
    <citation type="submission" date="2018-06" db="EMBL/GenBank/DDBJ databases">
        <title>Genomic insight into two independent archaeal endosymbiosis events.</title>
        <authorList>
            <person name="Lind A.E."/>
            <person name="Lewis W.H."/>
            <person name="Spang A."/>
            <person name="Guy L."/>
            <person name="Embley M.T."/>
            <person name="Ettema T.J.G."/>
        </authorList>
    </citation>
    <scope>NUCLEOTIDE SEQUENCE [LARGE SCALE GENOMIC DNA]</scope>
    <source>
        <strain evidence="1">NOE</strain>
    </source>
</reference>
<accession>A0A366MEZ8</accession>
<gene>
    <name evidence="1" type="ORF">ALNOE001_05900</name>
</gene>
<keyword evidence="2" id="KW-1185">Reference proteome</keyword>
<sequence length="71" mass="8440">MDNNITTKAKKIKEMNNGNICDCCLGRKFSNISKLEKCEENKKREKLIRKTLQDNYNNKNTQETFQNIKKR</sequence>
<dbReference type="AlphaFoldDB" id="A0A366MEZ8"/>
<comment type="caution">
    <text evidence="1">The sequence shown here is derived from an EMBL/GenBank/DDBJ whole genome shotgun (WGS) entry which is preliminary data.</text>
</comment>
<protein>
    <recommendedName>
        <fullName evidence="3">tRNA pseudouridine synthase Pus10</fullName>
    </recommendedName>
</protein>
<evidence type="ECO:0000313" key="1">
    <source>
        <dbReference type="EMBL" id="RBQ24032.1"/>
    </source>
</evidence>
<dbReference type="Proteomes" id="UP000253099">
    <property type="component" value="Unassembled WGS sequence"/>
</dbReference>